<gene>
    <name evidence="1" type="ORF">E4635_07580</name>
</gene>
<dbReference type="AlphaFoldDB" id="A0A4Z0L8C9"/>
<dbReference type="RefSeq" id="WP_135526037.1">
    <property type="nucleotide sequence ID" value="NZ_SRLH01000004.1"/>
</dbReference>
<organism evidence="1 2">
    <name type="scientific">Flavobacterium humi</name>
    <dbReference type="NCBI Taxonomy" id="2562683"/>
    <lineage>
        <taxon>Bacteria</taxon>
        <taxon>Pseudomonadati</taxon>
        <taxon>Bacteroidota</taxon>
        <taxon>Flavobacteriia</taxon>
        <taxon>Flavobacteriales</taxon>
        <taxon>Flavobacteriaceae</taxon>
        <taxon>Flavobacterium</taxon>
    </lineage>
</organism>
<keyword evidence="2" id="KW-1185">Reference proteome</keyword>
<dbReference type="PROSITE" id="PS51257">
    <property type="entry name" value="PROKAR_LIPOPROTEIN"/>
    <property type="match status" value="1"/>
</dbReference>
<evidence type="ECO:0000313" key="1">
    <source>
        <dbReference type="EMBL" id="TGD57865.1"/>
    </source>
</evidence>
<comment type="caution">
    <text evidence="1">The sequence shown here is derived from an EMBL/GenBank/DDBJ whole genome shotgun (WGS) entry which is preliminary data.</text>
</comment>
<proteinExistence type="predicted"/>
<dbReference type="OrthoDB" id="1427124at2"/>
<dbReference type="Proteomes" id="UP000297407">
    <property type="component" value="Unassembled WGS sequence"/>
</dbReference>
<name>A0A4Z0L8C9_9FLAO</name>
<evidence type="ECO:0000313" key="2">
    <source>
        <dbReference type="Proteomes" id="UP000297407"/>
    </source>
</evidence>
<accession>A0A4Z0L8C9</accession>
<dbReference type="EMBL" id="SRLH01000004">
    <property type="protein sequence ID" value="TGD57865.1"/>
    <property type="molecule type" value="Genomic_DNA"/>
</dbReference>
<sequence>MKRIVTSFITYLFLTSCSFPTYILDNKAQTTGLDFKNGKWLLNEIQAPYEVKQKLTELALKDFSSNLNDRLSYVHTTKGLLLPKNIALNPNKNDLSNLKKGTGFDYFINIKASTIKDEFGSLDTTPHKFNTGNKQKEGTIVVEVYDLNLLTIIYSQKAVGSINLPQDNQDVHFTKTASSLILGGYGKIINDINSKSIK</sequence>
<protein>
    <submittedName>
        <fullName evidence="1">Uncharacterized protein</fullName>
    </submittedName>
</protein>
<reference evidence="1 2" key="1">
    <citation type="submission" date="2019-04" db="EMBL/GenBank/DDBJ databases">
        <title>Flavobacterium sp. strain DS2-A Genome sequencing and assembly.</title>
        <authorList>
            <person name="Kim I."/>
        </authorList>
    </citation>
    <scope>NUCLEOTIDE SEQUENCE [LARGE SCALE GENOMIC DNA]</scope>
    <source>
        <strain evidence="1 2">DS2-A</strain>
    </source>
</reference>